<dbReference type="NCBIfam" id="TIGR02937">
    <property type="entry name" value="sigma70-ECF"/>
    <property type="match status" value="1"/>
</dbReference>
<organism evidence="10 11">
    <name type="scientific">Chthonomonas calidirosea (strain DSM 23976 / ICMP 18418 / T49)</name>
    <dbReference type="NCBI Taxonomy" id="1303518"/>
    <lineage>
        <taxon>Bacteria</taxon>
        <taxon>Bacillati</taxon>
        <taxon>Armatimonadota</taxon>
        <taxon>Chthonomonadia</taxon>
        <taxon>Chthonomonadales</taxon>
        <taxon>Chthonomonadaceae</taxon>
        <taxon>Chthonomonas</taxon>
    </lineage>
</organism>
<dbReference type="Gene3D" id="1.10.1740.10">
    <property type="match status" value="1"/>
</dbReference>
<feature type="compositionally biased region" description="Basic and acidic residues" evidence="7">
    <location>
        <begin position="24"/>
        <end position="35"/>
    </location>
</feature>
<evidence type="ECO:0000256" key="6">
    <source>
        <dbReference type="RuleBase" id="RU000716"/>
    </source>
</evidence>
<gene>
    <name evidence="10" type="ORF">CCALI_01025</name>
</gene>
<evidence type="ECO:0000256" key="5">
    <source>
        <dbReference type="ARBA" id="ARBA00023163"/>
    </source>
</evidence>
<dbReference type="InterPro" id="IPR013324">
    <property type="entry name" value="RNA_pol_sigma_r3/r4-like"/>
</dbReference>
<dbReference type="PANTHER" id="PTHR43133">
    <property type="entry name" value="RNA POLYMERASE ECF-TYPE SIGMA FACTO"/>
    <property type="match status" value="1"/>
</dbReference>
<evidence type="ECO:0000256" key="7">
    <source>
        <dbReference type="SAM" id="MobiDB-lite"/>
    </source>
</evidence>
<evidence type="ECO:0000313" key="10">
    <source>
        <dbReference type="EMBL" id="CCW34847.1"/>
    </source>
</evidence>
<protein>
    <recommendedName>
        <fullName evidence="6">RNA polymerase sigma factor</fullName>
    </recommendedName>
</protein>
<dbReference type="CDD" id="cd06171">
    <property type="entry name" value="Sigma70_r4"/>
    <property type="match status" value="1"/>
</dbReference>
<evidence type="ECO:0000259" key="9">
    <source>
        <dbReference type="Pfam" id="PF08281"/>
    </source>
</evidence>
<evidence type="ECO:0000259" key="8">
    <source>
        <dbReference type="Pfam" id="PF04542"/>
    </source>
</evidence>
<dbReference type="RefSeq" id="WP_016482396.1">
    <property type="nucleotide sequence ID" value="NC_021487.1"/>
</dbReference>
<dbReference type="Pfam" id="PF04542">
    <property type="entry name" value="Sigma70_r2"/>
    <property type="match status" value="1"/>
</dbReference>
<dbReference type="GO" id="GO:0006950">
    <property type="term" value="P:response to stress"/>
    <property type="evidence" value="ECO:0007669"/>
    <property type="project" value="UniProtKB-ARBA"/>
</dbReference>
<comment type="similarity">
    <text evidence="1 6">Belongs to the sigma-70 factor family. ECF subfamily.</text>
</comment>
<dbReference type="SUPFAM" id="SSF88659">
    <property type="entry name" value="Sigma3 and sigma4 domains of RNA polymerase sigma factors"/>
    <property type="match status" value="1"/>
</dbReference>
<keyword evidence="11" id="KW-1185">Reference proteome</keyword>
<dbReference type="SUPFAM" id="SSF88946">
    <property type="entry name" value="Sigma2 domain of RNA polymerase sigma factors"/>
    <property type="match status" value="1"/>
</dbReference>
<keyword evidence="2 6" id="KW-0805">Transcription regulation</keyword>
<dbReference type="InterPro" id="IPR000838">
    <property type="entry name" value="RNA_pol_sigma70_ECF_CS"/>
</dbReference>
<dbReference type="InterPro" id="IPR039425">
    <property type="entry name" value="RNA_pol_sigma-70-like"/>
</dbReference>
<dbReference type="InParanoid" id="S0EYD9"/>
<dbReference type="HOGENOM" id="CLU_047691_1_0_0"/>
<dbReference type="InterPro" id="IPR007627">
    <property type="entry name" value="RNA_pol_sigma70_r2"/>
</dbReference>
<dbReference type="eggNOG" id="COG1595">
    <property type="taxonomic scope" value="Bacteria"/>
</dbReference>
<sequence length="243" mass="27648">MNSSHGVLSPVFERAELAESQNKPIEHPTGEEGEAKGVTMTTAPTSPSARREFERLYQRSHRRAYNLAYRLTGNSADAEDVTQDAYVRAWNNFDNYDSSRSFESWLFRIITNRAIDLRRRQKRVPIYSLDAPVASDDDGQTMVHEFPAPNSNPEELVVGPIMEERLQQALAALPEDYRTAILLCDVEEKSYQEIAEIMGCAIGTVRSRIHRARVMMRRYLEEGSVPRTRRSRLSRVKATAAAE</sequence>
<reference evidence="11" key="1">
    <citation type="submission" date="2013-03" db="EMBL/GenBank/DDBJ databases">
        <title>Genome sequence of Chthonomonas calidirosea, the first sequenced genome from the Armatimonadetes phylum (formally candidate division OP10).</title>
        <authorList>
            <person name="Lee K.C.Y."/>
            <person name="Morgan X.C."/>
            <person name="Dunfield P.F."/>
            <person name="Tamas I."/>
            <person name="Houghton K.M."/>
            <person name="Vyssotski M."/>
            <person name="Ryan J.L.J."/>
            <person name="Lagutin K."/>
            <person name="McDonald I.R."/>
            <person name="Stott M.B."/>
        </authorList>
    </citation>
    <scope>NUCLEOTIDE SEQUENCE [LARGE SCALE GENOMIC DNA]</scope>
    <source>
        <strain evidence="11">DSM 23976 / ICMP 18418 / T49</strain>
    </source>
</reference>
<dbReference type="PROSITE" id="PS01063">
    <property type="entry name" value="SIGMA70_ECF"/>
    <property type="match status" value="1"/>
</dbReference>
<keyword evidence="3 6" id="KW-0731">Sigma factor</keyword>
<dbReference type="Pfam" id="PF08281">
    <property type="entry name" value="Sigma70_r4_2"/>
    <property type="match status" value="1"/>
</dbReference>
<dbReference type="AlphaFoldDB" id="S0EYD9"/>
<dbReference type="EMBL" id="HF951689">
    <property type="protein sequence ID" value="CCW34847.1"/>
    <property type="molecule type" value="Genomic_DNA"/>
</dbReference>
<evidence type="ECO:0000256" key="2">
    <source>
        <dbReference type="ARBA" id="ARBA00023015"/>
    </source>
</evidence>
<evidence type="ECO:0000256" key="3">
    <source>
        <dbReference type="ARBA" id="ARBA00023082"/>
    </source>
</evidence>
<evidence type="ECO:0000256" key="4">
    <source>
        <dbReference type="ARBA" id="ARBA00023125"/>
    </source>
</evidence>
<evidence type="ECO:0000256" key="1">
    <source>
        <dbReference type="ARBA" id="ARBA00010641"/>
    </source>
</evidence>
<dbReference type="PANTHER" id="PTHR43133:SF8">
    <property type="entry name" value="RNA POLYMERASE SIGMA FACTOR HI_1459-RELATED"/>
    <property type="match status" value="1"/>
</dbReference>
<dbReference type="Proteomes" id="UP000014227">
    <property type="component" value="Chromosome I"/>
</dbReference>
<dbReference type="GO" id="GO:0006352">
    <property type="term" value="P:DNA-templated transcription initiation"/>
    <property type="evidence" value="ECO:0007669"/>
    <property type="project" value="InterPro"/>
</dbReference>
<keyword evidence="4 6" id="KW-0238">DNA-binding</keyword>
<feature type="domain" description="RNA polymerase sigma-70 region 2" evidence="8">
    <location>
        <begin position="56"/>
        <end position="123"/>
    </location>
</feature>
<dbReference type="GO" id="GO:0016987">
    <property type="term" value="F:sigma factor activity"/>
    <property type="evidence" value="ECO:0007669"/>
    <property type="project" value="UniProtKB-KW"/>
</dbReference>
<dbReference type="KEGG" id="ccz:CCALI_01025"/>
<dbReference type="PATRIC" id="fig|1303518.3.peg.1041"/>
<dbReference type="STRING" id="454171.CP488_00131"/>
<dbReference type="GO" id="GO:0003677">
    <property type="term" value="F:DNA binding"/>
    <property type="evidence" value="ECO:0007669"/>
    <property type="project" value="UniProtKB-KW"/>
</dbReference>
<dbReference type="InterPro" id="IPR036388">
    <property type="entry name" value="WH-like_DNA-bd_sf"/>
</dbReference>
<dbReference type="OrthoDB" id="9803470at2"/>
<name>S0EYD9_CHTCT</name>
<keyword evidence="5 6" id="KW-0804">Transcription</keyword>
<dbReference type="InterPro" id="IPR013249">
    <property type="entry name" value="RNA_pol_sigma70_r4_t2"/>
</dbReference>
<dbReference type="Gene3D" id="1.10.10.10">
    <property type="entry name" value="Winged helix-like DNA-binding domain superfamily/Winged helix DNA-binding domain"/>
    <property type="match status" value="1"/>
</dbReference>
<accession>S0EYD9</accession>
<proteinExistence type="inferred from homology"/>
<feature type="compositionally biased region" description="Polar residues" evidence="7">
    <location>
        <begin position="39"/>
        <end position="48"/>
    </location>
</feature>
<feature type="region of interest" description="Disordered" evidence="7">
    <location>
        <begin position="1"/>
        <end position="50"/>
    </location>
</feature>
<feature type="domain" description="RNA polymerase sigma factor 70 region 4 type 2" evidence="9">
    <location>
        <begin position="164"/>
        <end position="215"/>
    </location>
</feature>
<evidence type="ECO:0000313" key="11">
    <source>
        <dbReference type="Proteomes" id="UP000014227"/>
    </source>
</evidence>
<dbReference type="InterPro" id="IPR014284">
    <property type="entry name" value="RNA_pol_sigma-70_dom"/>
</dbReference>
<dbReference type="InterPro" id="IPR013325">
    <property type="entry name" value="RNA_pol_sigma_r2"/>
</dbReference>